<dbReference type="GO" id="GO:0005576">
    <property type="term" value="C:extracellular region"/>
    <property type="evidence" value="ECO:0007669"/>
    <property type="project" value="InterPro"/>
</dbReference>
<keyword evidence="5" id="KW-1185">Reference proteome</keyword>
<dbReference type="CDD" id="cd00101">
    <property type="entry name" value="IlGF_like"/>
    <property type="match status" value="1"/>
</dbReference>
<feature type="signal peptide" evidence="3">
    <location>
        <begin position="1"/>
        <end position="24"/>
    </location>
</feature>
<comment type="similarity">
    <text evidence="1">Belongs to the insulin family.</text>
</comment>
<proteinExistence type="inferred from homology"/>
<evidence type="ECO:0000313" key="6">
    <source>
        <dbReference type="WBParaSite" id="ACRNAN_scaffold1634.g16134.t1"/>
    </source>
</evidence>
<dbReference type="AlphaFoldDB" id="A0A914D160"/>
<name>A0A914D160_9BILA</name>
<evidence type="ECO:0000259" key="4">
    <source>
        <dbReference type="SMART" id="SM00078"/>
    </source>
</evidence>
<dbReference type="Proteomes" id="UP000887540">
    <property type="component" value="Unplaced"/>
</dbReference>
<sequence length="137" mass="16104">MLLNTLRFFGVIFIFLMVFEYSQAEKRYCGRALTKKLVVVCESTNCSQIHKSHGDEYGSHTDEISTLCCRFGCTTRHMEQFCCLSNTDNEQEDETSIKTVEEEGKEVSYHKKKYIKLRDLKFKQLEHELEEWTGIKI</sequence>
<feature type="chain" id="PRO_5037180123" evidence="3">
    <location>
        <begin position="25"/>
        <end position="137"/>
    </location>
</feature>
<reference evidence="6" key="1">
    <citation type="submission" date="2022-11" db="UniProtKB">
        <authorList>
            <consortium name="WormBaseParasite"/>
        </authorList>
    </citation>
    <scope>IDENTIFICATION</scope>
</reference>
<dbReference type="SMART" id="SM00078">
    <property type="entry name" value="IlGF"/>
    <property type="match status" value="1"/>
</dbReference>
<dbReference type="Gene3D" id="1.10.100.10">
    <property type="entry name" value="Insulin-like"/>
    <property type="match status" value="1"/>
</dbReference>
<evidence type="ECO:0000256" key="1">
    <source>
        <dbReference type="ARBA" id="ARBA00009034"/>
    </source>
</evidence>
<protein>
    <submittedName>
        <fullName evidence="6">Insulin-like domain-containing protein</fullName>
    </submittedName>
</protein>
<evidence type="ECO:0000256" key="3">
    <source>
        <dbReference type="SAM" id="SignalP"/>
    </source>
</evidence>
<organism evidence="5 6">
    <name type="scientific">Acrobeloides nanus</name>
    <dbReference type="NCBI Taxonomy" id="290746"/>
    <lineage>
        <taxon>Eukaryota</taxon>
        <taxon>Metazoa</taxon>
        <taxon>Ecdysozoa</taxon>
        <taxon>Nematoda</taxon>
        <taxon>Chromadorea</taxon>
        <taxon>Rhabditida</taxon>
        <taxon>Tylenchina</taxon>
        <taxon>Cephalobomorpha</taxon>
        <taxon>Cephaloboidea</taxon>
        <taxon>Cephalobidae</taxon>
        <taxon>Acrobeloides</taxon>
    </lineage>
</organism>
<dbReference type="WBParaSite" id="ACRNAN_scaffold1634.g16134.t1">
    <property type="protein sequence ID" value="ACRNAN_scaffold1634.g16134.t1"/>
    <property type="gene ID" value="ACRNAN_scaffold1634.g16134"/>
</dbReference>
<feature type="domain" description="Insulin-like" evidence="4">
    <location>
        <begin position="26"/>
        <end position="82"/>
    </location>
</feature>
<dbReference type="InterPro" id="IPR022353">
    <property type="entry name" value="Insulin_CS"/>
</dbReference>
<dbReference type="SUPFAM" id="SSF56994">
    <property type="entry name" value="Insulin-like"/>
    <property type="match status" value="1"/>
</dbReference>
<dbReference type="InterPro" id="IPR016179">
    <property type="entry name" value="Insulin-like"/>
</dbReference>
<evidence type="ECO:0000256" key="2">
    <source>
        <dbReference type="ARBA" id="ARBA00022729"/>
    </source>
</evidence>
<dbReference type="InterPro" id="IPR036438">
    <property type="entry name" value="Insulin-like_sf"/>
</dbReference>
<evidence type="ECO:0000313" key="5">
    <source>
        <dbReference type="Proteomes" id="UP000887540"/>
    </source>
</evidence>
<dbReference type="PROSITE" id="PS00262">
    <property type="entry name" value="INSULIN"/>
    <property type="match status" value="1"/>
</dbReference>
<dbReference type="GO" id="GO:0005179">
    <property type="term" value="F:hormone activity"/>
    <property type="evidence" value="ECO:0007669"/>
    <property type="project" value="InterPro"/>
</dbReference>
<keyword evidence="2 3" id="KW-0732">Signal</keyword>
<accession>A0A914D160</accession>